<keyword evidence="1" id="KW-0863">Zinc-finger</keyword>
<dbReference type="EMBL" id="JAIWQS010000001">
    <property type="protein sequence ID" value="KAJ8775053.1"/>
    <property type="molecule type" value="Genomic_DNA"/>
</dbReference>
<accession>A0AAV8UB74</accession>
<protein>
    <recommendedName>
        <fullName evidence="3">CCHC-type domain-containing protein</fullName>
    </recommendedName>
</protein>
<proteinExistence type="predicted"/>
<dbReference type="PANTHER" id="PTHR34676">
    <property type="entry name" value="DUF4219 DOMAIN-CONTAINING PROTEIN-RELATED"/>
    <property type="match status" value="1"/>
</dbReference>
<dbReference type="Gene3D" id="4.10.60.10">
    <property type="entry name" value="Zinc finger, CCHC-type"/>
    <property type="match status" value="1"/>
</dbReference>
<gene>
    <name evidence="4" type="ORF">K2173_020057</name>
</gene>
<keyword evidence="1" id="KW-0862">Zinc</keyword>
<reference evidence="4 5" key="1">
    <citation type="submission" date="2021-09" db="EMBL/GenBank/DDBJ databases">
        <title>Genomic insights and catalytic innovation underlie evolution of tropane alkaloids biosynthesis.</title>
        <authorList>
            <person name="Wang Y.-J."/>
            <person name="Tian T."/>
            <person name="Huang J.-P."/>
            <person name="Huang S.-X."/>
        </authorList>
    </citation>
    <scope>NUCLEOTIDE SEQUENCE [LARGE SCALE GENOMIC DNA]</scope>
    <source>
        <strain evidence="4">KIB-2018</strain>
        <tissue evidence="4">Leaf</tissue>
    </source>
</reference>
<dbReference type="GO" id="GO:0008270">
    <property type="term" value="F:zinc ion binding"/>
    <property type="evidence" value="ECO:0007669"/>
    <property type="project" value="UniProtKB-KW"/>
</dbReference>
<evidence type="ECO:0000313" key="4">
    <source>
        <dbReference type="EMBL" id="KAJ8775053.1"/>
    </source>
</evidence>
<dbReference type="PANTHER" id="PTHR34676:SF8">
    <property type="entry name" value="TRANSMEMBRANE PROTEIN"/>
    <property type="match status" value="1"/>
</dbReference>
<dbReference type="SMART" id="SM00343">
    <property type="entry name" value="ZnF_C2HC"/>
    <property type="match status" value="1"/>
</dbReference>
<dbReference type="InterPro" id="IPR036875">
    <property type="entry name" value="Znf_CCHC_sf"/>
</dbReference>
<feature type="region of interest" description="Disordered" evidence="2">
    <location>
        <begin position="1"/>
        <end position="24"/>
    </location>
</feature>
<organism evidence="4 5">
    <name type="scientific">Erythroxylum novogranatense</name>
    <dbReference type="NCBI Taxonomy" id="1862640"/>
    <lineage>
        <taxon>Eukaryota</taxon>
        <taxon>Viridiplantae</taxon>
        <taxon>Streptophyta</taxon>
        <taxon>Embryophyta</taxon>
        <taxon>Tracheophyta</taxon>
        <taxon>Spermatophyta</taxon>
        <taxon>Magnoliopsida</taxon>
        <taxon>eudicotyledons</taxon>
        <taxon>Gunneridae</taxon>
        <taxon>Pentapetalae</taxon>
        <taxon>rosids</taxon>
        <taxon>fabids</taxon>
        <taxon>Malpighiales</taxon>
        <taxon>Erythroxylaceae</taxon>
        <taxon>Erythroxylum</taxon>
    </lineage>
</organism>
<keyword evidence="1" id="KW-0479">Metal-binding</keyword>
<evidence type="ECO:0000259" key="3">
    <source>
        <dbReference type="PROSITE" id="PS50158"/>
    </source>
</evidence>
<sequence>MAFSMTHNNLAEEGNTNNRPPLFNGSNYSSWKNPMKYHIISEGVEYWKIIIFGPHVPLNENGQVKTELEYDDNDWKQAYINAKAMKLIYCALTVEERNRVNSCTSAQEMWERLRITHEGTNQVRETKINMLLHDYEMFVMKEGESISTMLDRFAEIINGLGNLGKHMTDSEKVKKILRSLPKEWDSQVTAIMESKDLNHLEFNALVGSLINYEIILKSRGGRGKPQKSIAFKANTSSVDESDEELDEVEEDEELAMNDDKKKYTMERRTKSYEEKKNNEECWKCGKKGHHARECKSSSIFQKNDRYDKGKKKASLVATWSDDEEAYQSNDENNLALMARSSMTSDDEDEEQAKNDNPPSTWYIDSGCSRHMSGDKNLFAEIKPKNQGYVTFGDNNKGKINGIGKVGEDDDEAETDHGSEAKGVVP</sequence>
<evidence type="ECO:0000256" key="2">
    <source>
        <dbReference type="SAM" id="MobiDB-lite"/>
    </source>
</evidence>
<feature type="domain" description="CCHC-type" evidence="3">
    <location>
        <begin position="281"/>
        <end position="296"/>
    </location>
</feature>
<dbReference type="Pfam" id="PF22936">
    <property type="entry name" value="Pol_BBD"/>
    <property type="match status" value="1"/>
</dbReference>
<dbReference type="GO" id="GO:0003676">
    <property type="term" value="F:nucleic acid binding"/>
    <property type="evidence" value="ECO:0007669"/>
    <property type="project" value="InterPro"/>
</dbReference>
<name>A0AAV8UB74_9ROSI</name>
<evidence type="ECO:0000313" key="5">
    <source>
        <dbReference type="Proteomes" id="UP001159364"/>
    </source>
</evidence>
<feature type="region of interest" description="Disordered" evidence="2">
    <location>
        <begin position="384"/>
        <end position="425"/>
    </location>
</feature>
<dbReference type="AlphaFoldDB" id="A0AAV8UB74"/>
<comment type="caution">
    <text evidence="4">The sequence shown here is derived from an EMBL/GenBank/DDBJ whole genome shotgun (WGS) entry which is preliminary data.</text>
</comment>
<dbReference type="InterPro" id="IPR054722">
    <property type="entry name" value="PolX-like_BBD"/>
</dbReference>
<keyword evidence="5" id="KW-1185">Reference proteome</keyword>
<dbReference type="PROSITE" id="PS50158">
    <property type="entry name" value="ZF_CCHC"/>
    <property type="match status" value="1"/>
</dbReference>
<dbReference type="InterPro" id="IPR001878">
    <property type="entry name" value="Znf_CCHC"/>
</dbReference>
<dbReference type="SUPFAM" id="SSF57756">
    <property type="entry name" value="Retrovirus zinc finger-like domains"/>
    <property type="match status" value="1"/>
</dbReference>
<evidence type="ECO:0000256" key="1">
    <source>
        <dbReference type="PROSITE-ProRule" id="PRU00047"/>
    </source>
</evidence>
<dbReference type="Proteomes" id="UP001159364">
    <property type="component" value="Linkage Group LG01"/>
</dbReference>
<feature type="region of interest" description="Disordered" evidence="2">
    <location>
        <begin position="340"/>
        <end position="366"/>
    </location>
</feature>
<dbReference type="Pfam" id="PF00098">
    <property type="entry name" value="zf-CCHC"/>
    <property type="match status" value="1"/>
</dbReference>
<dbReference type="Pfam" id="PF14223">
    <property type="entry name" value="Retrotran_gag_2"/>
    <property type="match status" value="1"/>
</dbReference>